<sequence>MDELADEEDGRPAGFYDVPMGAVKWRAWTAALMGLGMAALFGGVETALILTIRPLYNRGNDTAILVIGIIASVLLAVGLLPPYGEIWKRRGRVIGINWIFLTMDWFGAFFSLMALVAQNTFDVLGGVLYIICCLLELGIFISHAIWLVRTRKIRKAAAAEGKTFDDIAAEHKAEGTPFKFAERKFRKRRKGKLDEEQAVRSEEAVGQTRDGIALGEDSTTEQKQEI</sequence>
<feature type="transmembrane region" description="Helical" evidence="2">
    <location>
        <begin position="64"/>
        <end position="83"/>
    </location>
</feature>
<feature type="compositionally biased region" description="Basic and acidic residues" evidence="1">
    <location>
        <begin position="192"/>
        <end position="203"/>
    </location>
</feature>
<dbReference type="AlphaFoldDB" id="R8BQN3"/>
<accession>R8BQN3</accession>
<dbReference type="OrthoDB" id="407617at2759"/>
<reference evidence="4" key="1">
    <citation type="journal article" date="2013" name="Genome Announc.">
        <title>Draft genome sequence of the ascomycete Phaeoacremonium aleophilum strain UCR-PA7, a causal agent of the esca disease complex in grapevines.</title>
        <authorList>
            <person name="Blanco-Ulate B."/>
            <person name="Rolshausen P."/>
            <person name="Cantu D."/>
        </authorList>
    </citation>
    <scope>NUCLEOTIDE SEQUENCE [LARGE SCALE GENOMIC DNA]</scope>
    <source>
        <strain evidence="4">UCR-PA7</strain>
    </source>
</reference>
<name>R8BQN3_PHAM7</name>
<dbReference type="KEGG" id="tmn:UCRPA7_2836"/>
<proteinExistence type="predicted"/>
<dbReference type="EMBL" id="KB932984">
    <property type="protein sequence ID" value="EOO01639.1"/>
    <property type="molecule type" value="Genomic_DNA"/>
</dbReference>
<dbReference type="eggNOG" id="KOG2913">
    <property type="taxonomic scope" value="Eukaryota"/>
</dbReference>
<keyword evidence="2" id="KW-0472">Membrane</keyword>
<evidence type="ECO:0000256" key="2">
    <source>
        <dbReference type="SAM" id="Phobius"/>
    </source>
</evidence>
<keyword evidence="4" id="KW-1185">Reference proteome</keyword>
<keyword evidence="2" id="KW-1133">Transmembrane helix</keyword>
<dbReference type="RefSeq" id="XP_007913581.1">
    <property type="nucleotide sequence ID" value="XM_007915390.1"/>
</dbReference>
<gene>
    <name evidence="3" type="ORF">UCRPA7_2836</name>
</gene>
<evidence type="ECO:0000256" key="1">
    <source>
        <dbReference type="SAM" id="MobiDB-lite"/>
    </source>
</evidence>
<dbReference type="Proteomes" id="UP000014074">
    <property type="component" value="Unassembled WGS sequence"/>
</dbReference>
<feature type="transmembrane region" description="Helical" evidence="2">
    <location>
        <begin position="95"/>
        <end position="117"/>
    </location>
</feature>
<feature type="transmembrane region" description="Helical" evidence="2">
    <location>
        <begin position="30"/>
        <end position="52"/>
    </location>
</feature>
<evidence type="ECO:0000313" key="3">
    <source>
        <dbReference type="EMBL" id="EOO01639.1"/>
    </source>
</evidence>
<dbReference type="HOGENOM" id="CLU_1142513_0_0_1"/>
<feature type="transmembrane region" description="Helical" evidence="2">
    <location>
        <begin position="123"/>
        <end position="148"/>
    </location>
</feature>
<organism evidence="3 4">
    <name type="scientific">Phaeoacremonium minimum (strain UCR-PA7)</name>
    <name type="common">Esca disease fungus</name>
    <name type="synonym">Togninia minima</name>
    <dbReference type="NCBI Taxonomy" id="1286976"/>
    <lineage>
        <taxon>Eukaryota</taxon>
        <taxon>Fungi</taxon>
        <taxon>Dikarya</taxon>
        <taxon>Ascomycota</taxon>
        <taxon>Pezizomycotina</taxon>
        <taxon>Sordariomycetes</taxon>
        <taxon>Sordariomycetidae</taxon>
        <taxon>Togniniales</taxon>
        <taxon>Togniniaceae</taxon>
        <taxon>Phaeoacremonium</taxon>
    </lineage>
</organism>
<protein>
    <submittedName>
        <fullName evidence="3">Putative pq loop repeat protein</fullName>
    </submittedName>
</protein>
<keyword evidence="2" id="KW-0812">Transmembrane</keyword>
<evidence type="ECO:0000313" key="4">
    <source>
        <dbReference type="Proteomes" id="UP000014074"/>
    </source>
</evidence>
<dbReference type="GeneID" id="19323125"/>
<feature type="region of interest" description="Disordered" evidence="1">
    <location>
        <begin position="186"/>
        <end position="226"/>
    </location>
</feature>